<proteinExistence type="predicted"/>
<sequence>MDQSIKPDLVINGVSSAWGGEYGKVKIDGVGTVQSNISSVTFDANGMTKIKGDLISEELDSDGLMKVEGHLSAGKSIIDGHMTVKGSLRGEQLKLNGVLNVGGDCEIEVFDAEGAFVVKGLLNAGRMNVRLHGRGKAREIGVEFIQVRQASKSAWSRLWRWMLPKFTPELHAVAIEGDDIDLEYTEADVVRGNRVIIGKGCNIGKVEYRSELKVHPSAKVGKGVKTGG</sequence>
<evidence type="ECO:0000313" key="2">
    <source>
        <dbReference type="Proteomes" id="UP001493487"/>
    </source>
</evidence>
<keyword evidence="2" id="KW-1185">Reference proteome</keyword>
<evidence type="ECO:0000313" key="1">
    <source>
        <dbReference type="EMBL" id="MEQ4484528.1"/>
    </source>
</evidence>
<protein>
    <recommendedName>
        <fullName evidence="3">Polymer-forming cytoskeletal protein</fullName>
    </recommendedName>
</protein>
<name>A0ABV1KWN7_9BACL</name>
<dbReference type="EMBL" id="JASKHM010000011">
    <property type="protein sequence ID" value="MEQ4484528.1"/>
    <property type="molecule type" value="Genomic_DNA"/>
</dbReference>
<organism evidence="1 2">
    <name type="scientific">Cohnella silvisoli</name>
    <dbReference type="NCBI Taxonomy" id="2873699"/>
    <lineage>
        <taxon>Bacteria</taxon>
        <taxon>Bacillati</taxon>
        <taxon>Bacillota</taxon>
        <taxon>Bacilli</taxon>
        <taxon>Bacillales</taxon>
        <taxon>Paenibacillaceae</taxon>
        <taxon>Cohnella</taxon>
    </lineage>
</organism>
<dbReference type="Proteomes" id="UP001493487">
    <property type="component" value="Unassembled WGS sequence"/>
</dbReference>
<reference evidence="1 2" key="1">
    <citation type="journal article" date="2023" name="Genome Announc.">
        <title>Pan-Genome Analyses of the Genus Cohnella and Proposal of the Novel Species Cohnella silvisoli sp. nov., Isolated from Forest Soil.</title>
        <authorList>
            <person name="Wang C."/>
            <person name="Mao L."/>
            <person name="Bao G."/>
            <person name="Zhu H."/>
        </authorList>
    </citation>
    <scope>NUCLEOTIDE SEQUENCE [LARGE SCALE GENOMIC DNA]</scope>
    <source>
        <strain evidence="1 2">NL03-T5-1</strain>
    </source>
</reference>
<dbReference type="RefSeq" id="WP_232186872.1">
    <property type="nucleotide sequence ID" value="NZ_JAIOAP010000010.1"/>
</dbReference>
<gene>
    <name evidence="1" type="ORF">QJS35_19190</name>
</gene>
<comment type="caution">
    <text evidence="1">The sequence shown here is derived from an EMBL/GenBank/DDBJ whole genome shotgun (WGS) entry which is preliminary data.</text>
</comment>
<evidence type="ECO:0008006" key="3">
    <source>
        <dbReference type="Google" id="ProtNLM"/>
    </source>
</evidence>
<accession>A0ABV1KWN7</accession>